<dbReference type="InterPro" id="IPR053575">
    <property type="entry name" value="Retron_Ec78_HNH_endo"/>
</dbReference>
<dbReference type="NCBIfam" id="NF041761">
    <property type="entry name" value="PtuB"/>
    <property type="match status" value="1"/>
</dbReference>
<dbReference type="Gene3D" id="1.10.30.50">
    <property type="match status" value="1"/>
</dbReference>
<dbReference type="Proteomes" id="UP001059607">
    <property type="component" value="Chromosome"/>
</dbReference>
<dbReference type="NCBIfam" id="TIGR02646">
    <property type="entry name" value="retron system putative HNH endonuclease"/>
    <property type="match status" value="1"/>
</dbReference>
<keyword evidence="2" id="KW-1185">Reference proteome</keyword>
<gene>
    <name evidence="1" type="ORF">NK667_19640</name>
</gene>
<reference evidence="1" key="1">
    <citation type="submission" date="2022-07" db="EMBL/GenBank/DDBJ databases">
        <title>Pseudomonas nunamit sp. nov. an antifungal species isolated from Greenland.</title>
        <authorList>
            <person name="Ntana F."/>
            <person name="Hennessy R.C."/>
            <person name="Zervas A."/>
            <person name="Stougaard P."/>
        </authorList>
    </citation>
    <scope>NUCLEOTIDE SEQUENCE</scope>
    <source>
        <strain evidence="1">In5</strain>
    </source>
</reference>
<accession>A0ABY5EAE0</accession>
<name>A0ABY5EAE0_9PSED</name>
<protein>
    <submittedName>
        <fullName evidence="1">TIGR02646 family protein</fullName>
    </submittedName>
</protein>
<evidence type="ECO:0000313" key="2">
    <source>
        <dbReference type="Proteomes" id="UP001059607"/>
    </source>
</evidence>
<sequence>MRKLVRGEGPRSLTRYKHGVDKWSLDSPTREERGQIWEYLQAVHDTRCAYCEADISNGNAHLEHFRQRDRFPPGTFAWSNLFGSCNREASCGKFKDSCGAYDHAVLIKPDDEDPDDYFVFVSDGTISVRADIDNASRHRAKETLRIFNLNAENGALRQIRREAVRPHLDTAQALMEILLENPEIEGLQAFIDEEIQKTACLPFATAIRHSLSARP</sequence>
<dbReference type="InterPro" id="IPR013467">
    <property type="entry name" value="HNH78-like"/>
</dbReference>
<evidence type="ECO:0000313" key="1">
    <source>
        <dbReference type="EMBL" id="UTO12377.1"/>
    </source>
</evidence>
<dbReference type="RefSeq" id="WP_083471352.1">
    <property type="nucleotide sequence ID" value="NZ_CP101125.1"/>
</dbReference>
<organism evidence="1 2">
    <name type="scientific">Pseudomonas nunensis</name>
    <dbReference type="NCBI Taxonomy" id="2961896"/>
    <lineage>
        <taxon>Bacteria</taxon>
        <taxon>Pseudomonadati</taxon>
        <taxon>Pseudomonadota</taxon>
        <taxon>Gammaproteobacteria</taxon>
        <taxon>Pseudomonadales</taxon>
        <taxon>Pseudomonadaceae</taxon>
        <taxon>Pseudomonas</taxon>
    </lineage>
</organism>
<dbReference type="EMBL" id="CP101125">
    <property type="protein sequence ID" value="UTO12377.1"/>
    <property type="molecule type" value="Genomic_DNA"/>
</dbReference>
<proteinExistence type="predicted"/>